<feature type="region of interest" description="Disordered" evidence="1">
    <location>
        <begin position="1"/>
        <end position="41"/>
    </location>
</feature>
<feature type="region of interest" description="Disordered" evidence="1">
    <location>
        <begin position="65"/>
        <end position="153"/>
    </location>
</feature>
<feature type="compositionally biased region" description="Basic residues" evidence="1">
    <location>
        <begin position="735"/>
        <end position="751"/>
    </location>
</feature>
<reference evidence="2" key="1">
    <citation type="submission" date="2022-08" db="EMBL/GenBank/DDBJ databases">
        <authorList>
            <consortium name="DOE Joint Genome Institute"/>
            <person name="Min B."/>
            <person name="Riley R."/>
            <person name="Sierra-Patev S."/>
            <person name="Naranjo-Ortiz M."/>
            <person name="Looney B."/>
            <person name="Konkel Z."/>
            <person name="Slot J.C."/>
            <person name="Sakamoto Y."/>
            <person name="Steenwyk J.L."/>
            <person name="Rokas A."/>
            <person name="Carro J."/>
            <person name="Camarero S."/>
            <person name="Ferreira P."/>
            <person name="Molpeceres G."/>
            <person name="Ruiz-Duenas F.J."/>
            <person name="Serrano A."/>
            <person name="Henrissat B."/>
            <person name="Drula E."/>
            <person name="Hughes K.W."/>
            <person name="Mata J.L."/>
            <person name="Ishikawa N.K."/>
            <person name="Vargas-Isla R."/>
            <person name="Ushijima S."/>
            <person name="Smith C.A."/>
            <person name="Ahrendt S."/>
            <person name="Andreopoulos W."/>
            <person name="He G."/>
            <person name="Labutti K."/>
            <person name="Lipzen A."/>
            <person name="Ng V."/>
            <person name="Sandor L."/>
            <person name="Barry K."/>
            <person name="Martinez A.T."/>
            <person name="Xiao Y."/>
            <person name="Gibbons J.G."/>
            <person name="Terashima K."/>
            <person name="Hibbett D.S."/>
            <person name="Grigoriev I.V."/>
        </authorList>
    </citation>
    <scope>NUCLEOTIDE SEQUENCE</scope>
    <source>
        <strain evidence="2">TFB10827</strain>
    </source>
</reference>
<feature type="compositionally biased region" description="Basic residues" evidence="1">
    <location>
        <begin position="340"/>
        <end position="349"/>
    </location>
</feature>
<proteinExistence type="predicted"/>
<evidence type="ECO:0000256" key="1">
    <source>
        <dbReference type="SAM" id="MobiDB-lite"/>
    </source>
</evidence>
<feature type="compositionally biased region" description="Low complexity" evidence="1">
    <location>
        <begin position="237"/>
        <end position="249"/>
    </location>
</feature>
<gene>
    <name evidence="2" type="ORF">F5050DRAFT_86855</name>
</gene>
<name>A0ABQ8QDC3_9AGAR</name>
<feature type="compositionally biased region" description="Basic and acidic residues" evidence="1">
    <location>
        <begin position="663"/>
        <end position="672"/>
    </location>
</feature>
<feature type="compositionally biased region" description="Polar residues" evidence="1">
    <location>
        <begin position="463"/>
        <end position="472"/>
    </location>
</feature>
<feature type="compositionally biased region" description="Acidic residues" evidence="1">
    <location>
        <begin position="373"/>
        <end position="382"/>
    </location>
</feature>
<sequence length="751" mass="80830">MSITTGQVKRMDGVSEKLDEEDQVDKIIDDGDSPPIASSVTSATYPLSSFSAPITRLATRITTASTYKTPSAPSPAPPISSSSYSASNLTTKQSKNVEAMNPNSRKCSTESVSSSGGRSRTSRNMLPKTVHVDDNDVGDGSAQSGDSRADSAGNAKKGRAWVLQGMQAESTNLPQALAYYRHAATFVPDNSKLRDRIAAIEHAIATKTPLLGPLSSQYEYPTVPGRKVLKVKRRGESSVSASLRSSLISKSDKASVSSNPATRSTRVSASTSTTSSAPTSSNAEVESIKKKKSSNKIGSSSRKRKFAALDDEVDGPSAEPQHTSHHRSSSTSVDISRESPKKKRKKDKGKGKVRELDVWVISSESEVDRLRDEDEDPGEWEINESPNSNLDPRFSEESGLDGACGSGPSSSSASGPGFAVQSAPSPCCSRVVNSNPPSSSVPPLRHPPDPPRSRSLTPAAPRNSVSQVANSGSPLPSPLSPSLTIPCFVSALPNAPHVPIIASQESGFEFSDQVEEDEVAGALENEQDIDRGSSVEPMTNTLAKDERIKRRTITRSRASPQYALNQNPGNGLMKIQEEVQEEQEQEVELGVEPELTVEAVFERLMRSDDASSQWEDQTKDKDEQKKTHAMKNHSKSNSLPKSRAKAQASTGSATRTGRKHIPKSCETKENPTRNENNVSPPLDSSNQENVQSPTGSSLISTVQPSSQRKRKRYVYGSSDEEEGEVLVRDTAPGPVKKKRLNASTRKVLKLK</sequence>
<evidence type="ECO:0000313" key="3">
    <source>
        <dbReference type="Proteomes" id="UP001163828"/>
    </source>
</evidence>
<feature type="compositionally biased region" description="Acidic residues" evidence="1">
    <location>
        <begin position="578"/>
        <end position="591"/>
    </location>
</feature>
<feature type="compositionally biased region" description="Basic and acidic residues" evidence="1">
    <location>
        <begin position="616"/>
        <end position="626"/>
    </location>
</feature>
<feature type="compositionally biased region" description="Low complexity" evidence="1">
    <location>
        <begin position="406"/>
        <end position="417"/>
    </location>
</feature>
<dbReference type="EMBL" id="MU790610">
    <property type="protein sequence ID" value="KAJ3996525.1"/>
    <property type="molecule type" value="Genomic_DNA"/>
</dbReference>
<feature type="compositionally biased region" description="Low complexity" evidence="1">
    <location>
        <begin position="431"/>
        <end position="443"/>
    </location>
</feature>
<feature type="compositionally biased region" description="Polar residues" evidence="1">
    <location>
        <begin position="673"/>
        <end position="706"/>
    </location>
</feature>
<organism evidence="2 3">
    <name type="scientific">Lentinula boryana</name>
    <dbReference type="NCBI Taxonomy" id="40481"/>
    <lineage>
        <taxon>Eukaryota</taxon>
        <taxon>Fungi</taxon>
        <taxon>Dikarya</taxon>
        <taxon>Basidiomycota</taxon>
        <taxon>Agaricomycotina</taxon>
        <taxon>Agaricomycetes</taxon>
        <taxon>Agaricomycetidae</taxon>
        <taxon>Agaricales</taxon>
        <taxon>Marasmiineae</taxon>
        <taxon>Omphalotaceae</taxon>
        <taxon>Lentinula</taxon>
    </lineage>
</organism>
<dbReference type="Proteomes" id="UP001163828">
    <property type="component" value="Unassembled WGS sequence"/>
</dbReference>
<comment type="caution">
    <text evidence="2">The sequence shown here is derived from an EMBL/GenBank/DDBJ whole genome shotgun (WGS) entry which is preliminary data.</text>
</comment>
<feature type="compositionally biased region" description="Basic and acidic residues" evidence="1">
    <location>
        <begin position="600"/>
        <end position="609"/>
    </location>
</feature>
<keyword evidence="3" id="KW-1185">Reference proteome</keyword>
<feature type="compositionally biased region" description="Polar residues" evidence="1">
    <location>
        <begin position="555"/>
        <end position="569"/>
    </location>
</feature>
<feature type="compositionally biased region" description="Polar residues" evidence="1">
    <location>
        <begin position="88"/>
        <end position="106"/>
    </location>
</feature>
<feature type="compositionally biased region" description="Low complexity" evidence="1">
    <location>
        <begin position="109"/>
        <end position="123"/>
    </location>
</feature>
<feature type="compositionally biased region" description="Low complexity" evidence="1">
    <location>
        <begin position="260"/>
        <end position="281"/>
    </location>
</feature>
<evidence type="ECO:0000313" key="2">
    <source>
        <dbReference type="EMBL" id="KAJ3996525.1"/>
    </source>
</evidence>
<accession>A0ABQ8QDC3</accession>
<feature type="region of interest" description="Disordered" evidence="1">
    <location>
        <begin position="523"/>
        <end position="751"/>
    </location>
</feature>
<protein>
    <submittedName>
        <fullName evidence="2">Uncharacterized protein</fullName>
    </submittedName>
</protein>
<feature type="region of interest" description="Disordered" evidence="1">
    <location>
        <begin position="234"/>
        <end position="483"/>
    </location>
</feature>